<feature type="domain" description="KIB1-4 beta-propeller" evidence="1">
    <location>
        <begin position="69"/>
        <end position="250"/>
    </location>
</feature>
<dbReference type="InterPro" id="IPR005174">
    <property type="entry name" value="KIB1-4_b-propeller"/>
</dbReference>
<protein>
    <recommendedName>
        <fullName evidence="1">KIB1-4 beta-propeller domain-containing protein</fullName>
    </recommendedName>
</protein>
<dbReference type="PANTHER" id="PTHR44259:SF108">
    <property type="entry name" value="F-BOX PROTEIN SKIP23-LIKE"/>
    <property type="match status" value="1"/>
</dbReference>
<accession>A0AAE0B2J9</accession>
<proteinExistence type="predicted"/>
<dbReference type="Pfam" id="PF03478">
    <property type="entry name" value="Beta-prop_KIB1-4"/>
    <property type="match status" value="1"/>
</dbReference>
<organism evidence="2 3">
    <name type="scientific">Dipteronia sinensis</name>
    <dbReference type="NCBI Taxonomy" id="43782"/>
    <lineage>
        <taxon>Eukaryota</taxon>
        <taxon>Viridiplantae</taxon>
        <taxon>Streptophyta</taxon>
        <taxon>Embryophyta</taxon>
        <taxon>Tracheophyta</taxon>
        <taxon>Spermatophyta</taxon>
        <taxon>Magnoliopsida</taxon>
        <taxon>eudicotyledons</taxon>
        <taxon>Gunneridae</taxon>
        <taxon>Pentapetalae</taxon>
        <taxon>rosids</taxon>
        <taxon>malvids</taxon>
        <taxon>Sapindales</taxon>
        <taxon>Sapindaceae</taxon>
        <taxon>Hippocastanoideae</taxon>
        <taxon>Acereae</taxon>
        <taxon>Dipteronia</taxon>
    </lineage>
</organism>
<evidence type="ECO:0000259" key="1">
    <source>
        <dbReference type="Pfam" id="PF03478"/>
    </source>
</evidence>
<evidence type="ECO:0000313" key="3">
    <source>
        <dbReference type="Proteomes" id="UP001281410"/>
    </source>
</evidence>
<dbReference type="PANTHER" id="PTHR44259">
    <property type="entry name" value="OS07G0183000 PROTEIN-RELATED"/>
    <property type="match status" value="1"/>
</dbReference>
<dbReference type="InterPro" id="IPR050942">
    <property type="entry name" value="F-box_BR-signaling"/>
</dbReference>
<dbReference type="AlphaFoldDB" id="A0AAE0B2J9"/>
<gene>
    <name evidence="2" type="ORF">Dsin_008009</name>
</gene>
<sequence length="296" mass="33855">MANKWDELHTDVLVEIAKLIRMSEEDYVAFRGVYTSWGSAATNDNFMFRNCPVTLLMLPSRKDCHVLHFYNLTKRIVTQVNLSEPLTGKRCVSSKGFLITIDQGLNVNLMHPFSNLQHKFPNLTTIIKNGNLLLITNCALSSNPLLEPDYILMVICRTRKLIYARPGDETWTVLSQNRRGNYFDITYYEGRIYAANCFGKIRAYKVGEVDKSSKKELVAKLPIKLPPYPPPRPYIVESARALLIILRYIHYDPNKRPGLFSHLYPKLCISLNVLYHSSTINLTVSPPTSTLLSHTF</sequence>
<dbReference type="EMBL" id="JANJYJ010000002">
    <property type="protein sequence ID" value="KAK3228147.1"/>
    <property type="molecule type" value="Genomic_DNA"/>
</dbReference>
<comment type="caution">
    <text evidence="2">The sequence shown here is derived from an EMBL/GenBank/DDBJ whole genome shotgun (WGS) entry which is preliminary data.</text>
</comment>
<name>A0AAE0B2J9_9ROSI</name>
<dbReference type="Proteomes" id="UP001281410">
    <property type="component" value="Unassembled WGS sequence"/>
</dbReference>
<keyword evidence="3" id="KW-1185">Reference proteome</keyword>
<reference evidence="2" key="1">
    <citation type="journal article" date="2023" name="Plant J.">
        <title>Genome sequences and population genomics provide insights into the demographic history, inbreeding, and mutation load of two 'living fossil' tree species of Dipteronia.</title>
        <authorList>
            <person name="Feng Y."/>
            <person name="Comes H.P."/>
            <person name="Chen J."/>
            <person name="Zhu S."/>
            <person name="Lu R."/>
            <person name="Zhang X."/>
            <person name="Li P."/>
            <person name="Qiu J."/>
            <person name="Olsen K.M."/>
            <person name="Qiu Y."/>
        </authorList>
    </citation>
    <scope>NUCLEOTIDE SEQUENCE</scope>
    <source>
        <strain evidence="2">NBL</strain>
    </source>
</reference>
<evidence type="ECO:0000313" key="2">
    <source>
        <dbReference type="EMBL" id="KAK3228147.1"/>
    </source>
</evidence>